<reference evidence="2 3" key="1">
    <citation type="submission" date="2023-09" db="EMBL/GenBank/DDBJ databases">
        <title>Xinfangfangia sedmenti sp. nov., isolated the sedment.</title>
        <authorList>
            <person name="Xu L."/>
        </authorList>
    </citation>
    <scope>NUCLEOTIDE SEQUENCE [LARGE SCALE GENOMIC DNA]</scope>
    <source>
        <strain evidence="2 3">LG-4</strain>
    </source>
</reference>
<name>A0ABU1F6H4_9RHOB</name>
<keyword evidence="1" id="KW-0812">Transmembrane</keyword>
<dbReference type="EMBL" id="JAVKPH010000006">
    <property type="protein sequence ID" value="MDR5652475.1"/>
    <property type="molecule type" value="Genomic_DNA"/>
</dbReference>
<dbReference type="Proteomes" id="UP001247754">
    <property type="component" value="Unassembled WGS sequence"/>
</dbReference>
<dbReference type="RefSeq" id="WP_310456721.1">
    <property type="nucleotide sequence ID" value="NZ_JAVKPH010000006.1"/>
</dbReference>
<accession>A0ABU1F6H4</accession>
<evidence type="ECO:0000313" key="3">
    <source>
        <dbReference type="Proteomes" id="UP001247754"/>
    </source>
</evidence>
<proteinExistence type="predicted"/>
<gene>
    <name evidence="2" type="ORF">RGD00_07660</name>
</gene>
<protein>
    <recommendedName>
        <fullName evidence="4">SdpI family protein</fullName>
    </recommendedName>
</protein>
<evidence type="ECO:0008006" key="4">
    <source>
        <dbReference type="Google" id="ProtNLM"/>
    </source>
</evidence>
<sequence>MTTAEAAVAVAAPLVLALMSLRAAPGLRHRDRLPMQWSRNGRVRWTAPRRVALAMLPALAAAMMAVLLLAPARPNDPPRLAVLAGVAALMVMVHAYWLRRAGRDDRPGDDGRG</sequence>
<organism evidence="2 3">
    <name type="scientific">Ruixingdingia sedimenti</name>
    <dbReference type="NCBI Taxonomy" id="3073604"/>
    <lineage>
        <taxon>Bacteria</taxon>
        <taxon>Pseudomonadati</taxon>
        <taxon>Pseudomonadota</taxon>
        <taxon>Alphaproteobacteria</taxon>
        <taxon>Rhodobacterales</taxon>
        <taxon>Paracoccaceae</taxon>
        <taxon>Ruixingdingia</taxon>
    </lineage>
</organism>
<keyword evidence="1" id="KW-0472">Membrane</keyword>
<keyword evidence="1" id="KW-1133">Transmembrane helix</keyword>
<keyword evidence="3" id="KW-1185">Reference proteome</keyword>
<evidence type="ECO:0000256" key="1">
    <source>
        <dbReference type="SAM" id="Phobius"/>
    </source>
</evidence>
<evidence type="ECO:0000313" key="2">
    <source>
        <dbReference type="EMBL" id="MDR5652475.1"/>
    </source>
</evidence>
<feature type="transmembrane region" description="Helical" evidence="1">
    <location>
        <begin position="80"/>
        <end position="98"/>
    </location>
</feature>
<feature type="transmembrane region" description="Helical" evidence="1">
    <location>
        <begin position="47"/>
        <end position="68"/>
    </location>
</feature>
<comment type="caution">
    <text evidence="2">The sequence shown here is derived from an EMBL/GenBank/DDBJ whole genome shotgun (WGS) entry which is preliminary data.</text>
</comment>